<dbReference type="KEGG" id="mev:Metev_1622"/>
<dbReference type="STRING" id="644295.Metev_1622"/>
<sequence>MYNSYIKFIPVWFDSMGAKSTCTLVTTPDTSLIIDPGAAIMHKTFPISEFAKSDYLNQAKESVMKASKYAEHVVISHYHYDHLMVDDNSRYLYQGKNLWVKDPNQWINYSQWERARKFLKWLGKIEKYQIQYTKPKKTSFKDPFDELETLKNKNYRDQQANEDFILKGSKWFSKLSSQWSKTNWINVKSDAVNFADGSGFQKGDTKVRFSEPLFHGVEYSKTGWLISTIVEYRDTKLLYTSDLQGPIIEDYAQWIINENPDILILDGPATYLLGYMLSNTDLKRSVDNAVDIIKNCDLDIMIYDHHLLRDSSYKEHTSSVWEAAKKREVQILTAAEYNGDIPVLEKNT</sequence>
<dbReference type="HAMAP" id="MF_01406">
    <property type="entry name" value="UPF0282"/>
    <property type="match status" value="1"/>
</dbReference>
<dbReference type="PANTHER" id="PTHR43546:SF4">
    <property type="entry name" value="UPF0282 PROTEIN MJ1629"/>
    <property type="match status" value="1"/>
</dbReference>
<dbReference type="GeneID" id="9347264"/>
<gene>
    <name evidence="2" type="ordered locus">Metev_1622</name>
</gene>
<evidence type="ECO:0000313" key="3">
    <source>
        <dbReference type="Proteomes" id="UP000000391"/>
    </source>
</evidence>
<dbReference type="SUPFAM" id="SSF56281">
    <property type="entry name" value="Metallo-hydrolase/oxidoreductase"/>
    <property type="match status" value="1"/>
</dbReference>
<dbReference type="InterPro" id="IPR050114">
    <property type="entry name" value="UPF0173_UPF0282_UlaG_hydrolase"/>
</dbReference>
<name>D7EAU7_METEZ</name>
<dbReference type="Proteomes" id="UP000000391">
    <property type="component" value="Chromosome"/>
</dbReference>
<keyword evidence="3" id="KW-1185">Reference proteome</keyword>
<organism evidence="2 3">
    <name type="scientific">Methanohalobium evestigatum (strain ATCC BAA-1072 / DSM 3721 / NBRC 107634 / OCM 161 / Z-7303)</name>
    <dbReference type="NCBI Taxonomy" id="644295"/>
    <lineage>
        <taxon>Archaea</taxon>
        <taxon>Methanobacteriati</taxon>
        <taxon>Methanobacteriota</taxon>
        <taxon>Stenosarchaea group</taxon>
        <taxon>Methanomicrobia</taxon>
        <taxon>Methanosarcinales</taxon>
        <taxon>Methanosarcinaceae</taxon>
        <taxon>Methanohalobium</taxon>
    </lineage>
</organism>
<evidence type="ECO:0000313" key="2">
    <source>
        <dbReference type="EMBL" id="ADI74464.1"/>
    </source>
</evidence>
<dbReference type="InterPro" id="IPR036866">
    <property type="entry name" value="RibonucZ/Hydroxyglut_hydro"/>
</dbReference>
<dbReference type="InterPro" id="IPR014426">
    <property type="entry name" value="UPF0282_hydrls"/>
</dbReference>
<dbReference type="AlphaFoldDB" id="D7EAU7"/>
<dbReference type="OrthoDB" id="21331at2157"/>
<dbReference type="PIRSF" id="PIRSF004944">
    <property type="entry name" value="UCP004944_hydrls"/>
    <property type="match status" value="1"/>
</dbReference>
<dbReference type="RefSeq" id="WP_013195029.1">
    <property type="nucleotide sequence ID" value="NC_014253.1"/>
</dbReference>
<dbReference type="PANTHER" id="PTHR43546">
    <property type="entry name" value="UPF0173 METAL-DEPENDENT HYDROLASE MJ1163-RELATED"/>
    <property type="match status" value="1"/>
</dbReference>
<dbReference type="EMBL" id="CP002069">
    <property type="protein sequence ID" value="ADI74464.1"/>
    <property type="molecule type" value="Genomic_DNA"/>
</dbReference>
<proteinExistence type="inferred from homology"/>
<comment type="similarity">
    <text evidence="1">Belongs to the UPF0282 family.</text>
</comment>
<evidence type="ECO:0000256" key="1">
    <source>
        <dbReference type="HAMAP-Rule" id="MF_01406"/>
    </source>
</evidence>
<protein>
    <recommendedName>
        <fullName evidence="1">UPF0282 protein Metev_1622</fullName>
    </recommendedName>
</protein>
<reference evidence="2 3" key="1">
    <citation type="submission" date="2010-06" db="EMBL/GenBank/DDBJ databases">
        <title>Complete sequence chromosome of Methanohalobium evestigatum Z-7303.</title>
        <authorList>
            <consortium name="US DOE Joint Genome Institute"/>
            <person name="Lucas S."/>
            <person name="Copeland A."/>
            <person name="Lapidus A."/>
            <person name="Cheng J.-F."/>
            <person name="Bruce D."/>
            <person name="Goodwin L."/>
            <person name="Pitluck S."/>
            <person name="Saunders E."/>
            <person name="Detter J.C."/>
            <person name="Han C."/>
            <person name="Tapia R."/>
            <person name="Land M."/>
            <person name="Hauser L."/>
            <person name="Kyrpides N."/>
            <person name="Mikhailova N."/>
            <person name="Sieprawska-Lupa M."/>
            <person name="Whitman W.B."/>
            <person name="Anderson I."/>
            <person name="Woyke T."/>
        </authorList>
    </citation>
    <scope>NUCLEOTIDE SEQUENCE [LARGE SCALE GENOMIC DNA]</scope>
    <source>
        <strain evidence="3">ATCC BAA-1072 / DSM 3721 / NBRC 107634 / OCM 161 / Z-7303</strain>
    </source>
</reference>
<accession>D7EAU7</accession>
<dbReference type="Gene3D" id="3.60.15.10">
    <property type="entry name" value="Ribonuclease Z/Hydroxyacylglutathione hydrolase-like"/>
    <property type="match status" value="1"/>
</dbReference>
<dbReference type="HOGENOM" id="CLU_079268_0_0_2"/>